<gene>
    <name evidence="3" type="ORF">GGQ57_004446</name>
</gene>
<accession>A0ABR6KSP1</accession>
<reference evidence="3 4" key="1">
    <citation type="submission" date="2020-08" db="EMBL/GenBank/DDBJ databases">
        <title>Genomic Encyclopedia of Type Strains, Phase IV (KMG-IV): sequencing the most valuable type-strain genomes for metagenomic binning, comparative biology and taxonomic classification.</title>
        <authorList>
            <person name="Goeker M."/>
        </authorList>
    </citation>
    <scope>NUCLEOTIDE SEQUENCE [LARGE SCALE GENOMIC DNA]</scope>
    <source>
        <strain evidence="3 4">DSM 102983</strain>
    </source>
</reference>
<organism evidence="3 4">
    <name type="scientific">Parabacteroides faecis</name>
    <dbReference type="NCBI Taxonomy" id="1217282"/>
    <lineage>
        <taxon>Bacteria</taxon>
        <taxon>Pseudomonadati</taxon>
        <taxon>Bacteroidota</taxon>
        <taxon>Bacteroidia</taxon>
        <taxon>Bacteroidales</taxon>
        <taxon>Tannerellaceae</taxon>
        <taxon>Parabacteroides</taxon>
    </lineage>
</organism>
<evidence type="ECO:0000256" key="1">
    <source>
        <dbReference type="SAM" id="MobiDB-lite"/>
    </source>
</evidence>
<feature type="signal peptide" evidence="2">
    <location>
        <begin position="1"/>
        <end position="22"/>
    </location>
</feature>
<proteinExistence type="predicted"/>
<name>A0ABR6KSP1_9BACT</name>
<protein>
    <submittedName>
        <fullName evidence="3">Uncharacterized protein</fullName>
    </submittedName>
</protein>
<dbReference type="RefSeq" id="WP_183672138.1">
    <property type="nucleotide sequence ID" value="NZ_BMPB01000009.1"/>
</dbReference>
<feature type="compositionally biased region" description="Basic and acidic residues" evidence="1">
    <location>
        <begin position="196"/>
        <end position="208"/>
    </location>
</feature>
<keyword evidence="2" id="KW-0732">Signal</keyword>
<evidence type="ECO:0000256" key="2">
    <source>
        <dbReference type="SAM" id="SignalP"/>
    </source>
</evidence>
<feature type="chain" id="PRO_5045799294" evidence="2">
    <location>
        <begin position="23"/>
        <end position="546"/>
    </location>
</feature>
<sequence length="546" mass="60143">MKKNIYLILIILLSMMSASGTAQTRIGGFPFFRSFLDGIMDEVERPGPNNPTAKPGVDRSNKADLVKNLGLQLTTLKSEVGAFYLPGYPFTTNDGLKIEFEYMMYTTPGSTGGITDGITMFLMDADRTGELEYGAEGAGFGYTYRWTNKTLEGNNIEGQRIKGILGGYLAIALDQNNFKTVRMEGHEQRNGVFYDDDPRKTPSTKPDKYNTYSNVTIRGAAGPDFREVVSRHPSGSLRYQLYEGDWGYPVLATRHTGGSRSSEDLWNQAGFILATDTGGYLQGGFQAGNIIPPIAQGFDIAGGGTFTDPDEPEYRKAIIKLETNPDSSVGGFKITVAIQHGNESTTVIENFTFPKKLTYIENGLPGAINNDFPLIATVPPRITYEVETPDQLVIGFMAATGTETNYTNVIKNLRITPLFGANTANDDITGHRRGPVTIRPLDNDLGYIDSGSGVIGDKEYLDPSSFRFWTDEYTCLGDRKFEHTVNGEGRWVYDETTAEALFFPEKGYVGEASIMYDIKGKESPYDGEKFRSSLAIISVTLANEYP</sequence>
<keyword evidence="4" id="KW-1185">Reference proteome</keyword>
<evidence type="ECO:0000313" key="4">
    <source>
        <dbReference type="Proteomes" id="UP000533637"/>
    </source>
</evidence>
<feature type="region of interest" description="Disordered" evidence="1">
    <location>
        <begin position="191"/>
        <end position="211"/>
    </location>
</feature>
<evidence type="ECO:0000313" key="3">
    <source>
        <dbReference type="EMBL" id="MBB4624515.1"/>
    </source>
</evidence>
<dbReference type="EMBL" id="JACHOC010000010">
    <property type="protein sequence ID" value="MBB4624515.1"/>
    <property type="molecule type" value="Genomic_DNA"/>
</dbReference>
<comment type="caution">
    <text evidence="3">The sequence shown here is derived from an EMBL/GenBank/DDBJ whole genome shotgun (WGS) entry which is preliminary data.</text>
</comment>
<dbReference type="Proteomes" id="UP000533637">
    <property type="component" value="Unassembled WGS sequence"/>
</dbReference>